<evidence type="ECO:0000256" key="1">
    <source>
        <dbReference type="ARBA" id="ARBA00001966"/>
    </source>
</evidence>
<proteinExistence type="predicted"/>
<keyword evidence="5" id="KW-0479">Metal-binding</keyword>
<dbReference type="PROSITE" id="PS00198">
    <property type="entry name" value="4FE4S_FER_1"/>
    <property type="match status" value="1"/>
</dbReference>
<dbReference type="InterPro" id="IPR029039">
    <property type="entry name" value="Flavoprotein-like_sf"/>
</dbReference>
<dbReference type="InterPro" id="IPR017900">
    <property type="entry name" value="4Fe4S_Fe_S_CS"/>
</dbReference>
<keyword evidence="6" id="KW-0408">Iron</keyword>
<evidence type="ECO:0000259" key="8">
    <source>
        <dbReference type="PROSITE" id="PS51379"/>
    </source>
</evidence>
<comment type="caution">
    <text evidence="9">The sequence shown here is derived from an EMBL/GenBank/DDBJ whole genome shotgun (WGS) entry which is preliminary data.</text>
</comment>
<dbReference type="Pfam" id="PF13237">
    <property type="entry name" value="Fer4_10"/>
    <property type="match status" value="1"/>
</dbReference>
<feature type="domain" description="4Fe-4S ferredoxin-type" evidence="8">
    <location>
        <begin position="181"/>
        <end position="207"/>
    </location>
</feature>
<evidence type="ECO:0000256" key="4">
    <source>
        <dbReference type="ARBA" id="ARBA00022485"/>
    </source>
</evidence>
<protein>
    <recommendedName>
        <fullName evidence="3">Ferredoxin</fullName>
    </recommendedName>
</protein>
<dbReference type="GO" id="GO:0051539">
    <property type="term" value="F:4 iron, 4 sulfur cluster binding"/>
    <property type="evidence" value="ECO:0007669"/>
    <property type="project" value="UniProtKB-KW"/>
</dbReference>
<dbReference type="Gene3D" id="3.30.70.20">
    <property type="match status" value="1"/>
</dbReference>
<dbReference type="GO" id="GO:0046872">
    <property type="term" value="F:metal ion binding"/>
    <property type="evidence" value="ECO:0007669"/>
    <property type="project" value="UniProtKB-KW"/>
</dbReference>
<name>A0A6N7Y1X2_9FIRM</name>
<dbReference type="Proteomes" id="UP000433359">
    <property type="component" value="Unassembled WGS sequence"/>
</dbReference>
<evidence type="ECO:0000256" key="2">
    <source>
        <dbReference type="ARBA" id="ARBA00003532"/>
    </source>
</evidence>
<dbReference type="SUPFAM" id="SSF52218">
    <property type="entry name" value="Flavoproteins"/>
    <property type="match status" value="1"/>
</dbReference>
<dbReference type="EMBL" id="VULP01000008">
    <property type="protein sequence ID" value="MSU81872.1"/>
    <property type="molecule type" value="Genomic_DNA"/>
</dbReference>
<evidence type="ECO:0000256" key="7">
    <source>
        <dbReference type="ARBA" id="ARBA00023014"/>
    </source>
</evidence>
<comment type="function">
    <text evidence="2">Ferredoxins are iron-sulfur proteins that transfer electrons in a wide variety of metabolic reactions.</text>
</comment>
<dbReference type="AlphaFoldDB" id="A0A6N7Y1X2"/>
<dbReference type="SUPFAM" id="SSF54862">
    <property type="entry name" value="4Fe-4S ferredoxins"/>
    <property type="match status" value="1"/>
</dbReference>
<keyword evidence="4" id="KW-0004">4Fe-4S</keyword>
<dbReference type="PANTHER" id="PTHR24960">
    <property type="entry name" value="PHOTOSYSTEM I IRON-SULFUR CENTER-RELATED"/>
    <property type="match status" value="1"/>
</dbReference>
<dbReference type="PANTHER" id="PTHR24960:SF79">
    <property type="entry name" value="PHOTOSYSTEM I IRON-SULFUR CENTER"/>
    <property type="match status" value="1"/>
</dbReference>
<gene>
    <name evidence="9" type="ORF">FYJ25_05725</name>
</gene>
<feature type="domain" description="4Fe-4S ferredoxin-type" evidence="8">
    <location>
        <begin position="210"/>
        <end position="239"/>
    </location>
</feature>
<dbReference type="PROSITE" id="PS51379">
    <property type="entry name" value="4FE4S_FER_2"/>
    <property type="match status" value="2"/>
</dbReference>
<dbReference type="RefSeq" id="WP_154580765.1">
    <property type="nucleotide sequence ID" value="NZ_JAHLPL010000008.1"/>
</dbReference>
<evidence type="ECO:0000313" key="9">
    <source>
        <dbReference type="EMBL" id="MSU81872.1"/>
    </source>
</evidence>
<organism evidence="9 10">
    <name type="scientific">Anaerobutyricum soehngenii</name>
    <dbReference type="NCBI Taxonomy" id="105843"/>
    <lineage>
        <taxon>Bacteria</taxon>
        <taxon>Bacillati</taxon>
        <taxon>Bacillota</taxon>
        <taxon>Clostridia</taxon>
        <taxon>Lachnospirales</taxon>
        <taxon>Lachnospiraceae</taxon>
        <taxon>Anaerobutyricum</taxon>
    </lineage>
</organism>
<dbReference type="InterPro" id="IPR017896">
    <property type="entry name" value="4Fe4S_Fe-S-bd"/>
</dbReference>
<sequence length="263" mass="29642">MQLLKVYYAYFSPGNTTEKVLSRIASSFENYPVESINLTSYDERQQEHHFKENELLIIGVPAYGGRVPVPVVDALSRFSGLNTPVVLVATYGNRDIDDTLMELKKNVTDKGFIPVGAASFVCQHTFLKECAEGRPDEEDLKMAKEFGDKLKERLRLLVTYDTSNLEVPGSFPYTKPPMGEFPFKVETNDYCIYCMLCADVCPVKAISDSNPKDIDNSKCLRCGSCLRICPTQAKSFTEEPFKALQQKLAPLCGIRKENWYTIV</sequence>
<comment type="cofactor">
    <cofactor evidence="1">
        <name>[4Fe-4S] cluster</name>
        <dbReference type="ChEBI" id="CHEBI:49883"/>
    </cofactor>
</comment>
<accession>A0A6N7Y1X2</accession>
<reference evidence="9 10" key="1">
    <citation type="submission" date="2019-08" db="EMBL/GenBank/DDBJ databases">
        <title>In-depth cultivation of the pig gut microbiome towards novel bacterial diversity and tailored functional studies.</title>
        <authorList>
            <person name="Wylensek D."/>
            <person name="Hitch T.C.A."/>
            <person name="Clavel T."/>
        </authorList>
    </citation>
    <scope>NUCLEOTIDE SEQUENCE [LARGE SCALE GENOMIC DNA]</scope>
    <source>
        <strain evidence="9 10">BSM-383-APC-4H</strain>
    </source>
</reference>
<evidence type="ECO:0000256" key="6">
    <source>
        <dbReference type="ARBA" id="ARBA00023004"/>
    </source>
</evidence>
<keyword evidence="7" id="KW-0411">Iron-sulfur</keyword>
<dbReference type="Gene3D" id="3.40.50.360">
    <property type="match status" value="1"/>
</dbReference>
<evidence type="ECO:0000313" key="10">
    <source>
        <dbReference type="Proteomes" id="UP000433359"/>
    </source>
</evidence>
<evidence type="ECO:0000256" key="5">
    <source>
        <dbReference type="ARBA" id="ARBA00022723"/>
    </source>
</evidence>
<dbReference type="InterPro" id="IPR050157">
    <property type="entry name" value="PSI_iron-sulfur_center"/>
</dbReference>
<evidence type="ECO:0000256" key="3">
    <source>
        <dbReference type="ARBA" id="ARBA00013529"/>
    </source>
</evidence>